<proteinExistence type="predicted"/>
<protein>
    <submittedName>
        <fullName evidence="1">Uncharacterized protein</fullName>
    </submittedName>
</protein>
<accession>A0A645D1M4</accession>
<evidence type="ECO:0000313" key="1">
    <source>
        <dbReference type="EMBL" id="MPM83127.1"/>
    </source>
</evidence>
<gene>
    <name evidence="1" type="ORF">SDC9_130190</name>
</gene>
<dbReference type="AlphaFoldDB" id="A0A645D1M4"/>
<dbReference type="EMBL" id="VSSQ01032006">
    <property type="protein sequence ID" value="MPM83127.1"/>
    <property type="molecule type" value="Genomic_DNA"/>
</dbReference>
<comment type="caution">
    <text evidence="1">The sequence shown here is derived from an EMBL/GenBank/DDBJ whole genome shotgun (WGS) entry which is preliminary data.</text>
</comment>
<organism evidence="1">
    <name type="scientific">bioreactor metagenome</name>
    <dbReference type="NCBI Taxonomy" id="1076179"/>
    <lineage>
        <taxon>unclassified sequences</taxon>
        <taxon>metagenomes</taxon>
        <taxon>ecological metagenomes</taxon>
    </lineage>
</organism>
<name>A0A645D1M4_9ZZZZ</name>
<reference evidence="1" key="1">
    <citation type="submission" date="2019-08" db="EMBL/GenBank/DDBJ databases">
        <authorList>
            <person name="Kucharzyk K."/>
            <person name="Murdoch R.W."/>
            <person name="Higgins S."/>
            <person name="Loffler F."/>
        </authorList>
    </citation>
    <scope>NUCLEOTIDE SEQUENCE</scope>
</reference>
<sequence length="44" mass="4898">MLSPELDIASRYSSIVAKDELVVSFDTFSDCENNCGETIDNKKI</sequence>